<dbReference type="InterPro" id="IPR024628">
    <property type="entry name" value="Sulfotransferase_Stf0_dom"/>
</dbReference>
<reference evidence="3 5" key="2">
    <citation type="submission" date="2018-08" db="EMBL/GenBank/DDBJ databases">
        <title>Genetic Globetrotter - A new plasmid hitch-hiking vast phylogenetic and geographic distances.</title>
        <authorList>
            <person name="Vollmers J."/>
            <person name="Petersen J."/>
        </authorList>
    </citation>
    <scope>NUCLEOTIDE SEQUENCE [LARGE SCALE GENOMIC DNA]</scope>
    <source>
        <strain evidence="3 5">DSM 26383</strain>
    </source>
</reference>
<dbReference type="Pfam" id="PF09037">
    <property type="entry name" value="Sulphotransf"/>
    <property type="match status" value="1"/>
</dbReference>
<dbReference type="OrthoDB" id="5562925at2"/>
<keyword evidence="4" id="KW-1185">Reference proteome</keyword>
<dbReference type="Gene3D" id="3.40.50.300">
    <property type="entry name" value="P-loop containing nucleotide triphosphate hydrolases"/>
    <property type="match status" value="1"/>
</dbReference>
<dbReference type="RefSeq" id="WP_057813192.1">
    <property type="nucleotide sequence ID" value="NZ_CP031598.1"/>
</dbReference>
<dbReference type="PIRSF" id="PIRSF021497">
    <property type="entry name" value="Sulphotransferase_Stf0"/>
    <property type="match status" value="1"/>
</dbReference>
<accession>A0A0T5PF67</accession>
<sequence length="249" mass="27441">MRAYILCGTPRTGSTLLCGLLTDHGLGAPHSFYRRQNITEWAEDWGLPPRDTMGETAFQRAYLAAAIAEGKGGTPIFGFRLMKENLSELSAILDTLYPGLPSDRARLEHAFGPVLYLHVSRDDKLAQAISLVRARQSGLWHRAPDGTEIERLAPPRPPVYDFDRLSATLAELEAHDADWHRWFAAEGIDPLSLTYETLVENPAAALARICDALGQPAPDPATVIPATARLSDAVNESWAARFRQDVAER</sequence>
<dbReference type="SUPFAM" id="SSF52540">
    <property type="entry name" value="P-loop containing nucleoside triphosphate hydrolases"/>
    <property type="match status" value="1"/>
</dbReference>
<dbReference type="GO" id="GO:0016740">
    <property type="term" value="F:transferase activity"/>
    <property type="evidence" value="ECO:0007669"/>
    <property type="project" value="UniProtKB-KW"/>
</dbReference>
<evidence type="ECO:0000313" key="4">
    <source>
        <dbReference type="Proteomes" id="UP000051401"/>
    </source>
</evidence>
<proteinExistence type="predicted"/>
<dbReference type="Proteomes" id="UP000325785">
    <property type="component" value="Chromosome"/>
</dbReference>
<dbReference type="AlphaFoldDB" id="A0A0T5PF67"/>
<evidence type="ECO:0000313" key="5">
    <source>
        <dbReference type="Proteomes" id="UP000325785"/>
    </source>
</evidence>
<dbReference type="KEGG" id="rid:RIdsm_04606"/>
<keyword evidence="2" id="KW-0808">Transferase</keyword>
<dbReference type="STRING" id="540747.SAMN04488031_102896"/>
<protein>
    <submittedName>
        <fullName evidence="2">Stf0 sulfotransferase</fullName>
    </submittedName>
</protein>
<evidence type="ECO:0000259" key="1">
    <source>
        <dbReference type="Pfam" id="PF09037"/>
    </source>
</evidence>
<feature type="domain" description="Sulphotransferase Stf0" evidence="1">
    <location>
        <begin position="3"/>
        <end position="245"/>
    </location>
</feature>
<organism evidence="2 4">
    <name type="scientific">Roseovarius indicus</name>
    <dbReference type="NCBI Taxonomy" id="540747"/>
    <lineage>
        <taxon>Bacteria</taxon>
        <taxon>Pseudomonadati</taxon>
        <taxon>Pseudomonadota</taxon>
        <taxon>Alphaproteobacteria</taxon>
        <taxon>Rhodobacterales</taxon>
        <taxon>Roseobacteraceae</taxon>
        <taxon>Roseovarius</taxon>
    </lineage>
</organism>
<dbReference type="EMBL" id="CP031598">
    <property type="protein sequence ID" value="QEW28767.1"/>
    <property type="molecule type" value="Genomic_DNA"/>
</dbReference>
<evidence type="ECO:0000313" key="2">
    <source>
        <dbReference type="EMBL" id="KRS19863.1"/>
    </source>
</evidence>
<evidence type="ECO:0000313" key="3">
    <source>
        <dbReference type="EMBL" id="QEW28767.1"/>
    </source>
</evidence>
<dbReference type="PATRIC" id="fig|540747.5.peg.676"/>
<dbReference type="InterPro" id="IPR015124">
    <property type="entry name" value="Stf0"/>
</dbReference>
<dbReference type="InterPro" id="IPR027417">
    <property type="entry name" value="P-loop_NTPase"/>
</dbReference>
<dbReference type="Proteomes" id="UP000051401">
    <property type="component" value="Unassembled WGS sequence"/>
</dbReference>
<reference evidence="2 4" key="1">
    <citation type="submission" date="2015-04" db="EMBL/GenBank/DDBJ databases">
        <title>The draft genome sequence of Roseovarius indicus B108T.</title>
        <authorList>
            <person name="Li G."/>
            <person name="Lai Q."/>
            <person name="Shao Z."/>
            <person name="Yan P."/>
        </authorList>
    </citation>
    <scope>NUCLEOTIDE SEQUENCE [LARGE SCALE GENOMIC DNA]</scope>
    <source>
        <strain evidence="2 4">B108</strain>
    </source>
</reference>
<name>A0A0T5PF67_9RHOB</name>
<dbReference type="EMBL" id="LAXI01000001">
    <property type="protein sequence ID" value="KRS19863.1"/>
    <property type="molecule type" value="Genomic_DNA"/>
</dbReference>
<gene>
    <name evidence="3" type="ORF">RIdsm_04606</name>
    <name evidence="2" type="ORF">XM52_03300</name>
</gene>